<evidence type="ECO:0008006" key="6">
    <source>
        <dbReference type="Google" id="ProtNLM"/>
    </source>
</evidence>
<feature type="non-terminal residue" evidence="4">
    <location>
        <position position="1"/>
    </location>
</feature>
<proteinExistence type="predicted"/>
<organism evidence="4 5">
    <name type="scientific">Escherichia coli DORA_A_5_14_21</name>
    <dbReference type="NCBI Taxonomy" id="1403943"/>
    <lineage>
        <taxon>Bacteria</taxon>
        <taxon>Pseudomonadati</taxon>
        <taxon>Pseudomonadota</taxon>
        <taxon>Gammaproteobacteria</taxon>
        <taxon>Enterobacterales</taxon>
        <taxon>Enterobacteriaceae</taxon>
        <taxon>Escherichia</taxon>
    </lineage>
</organism>
<keyword evidence="3" id="KW-1133">Transmembrane helix</keyword>
<dbReference type="Gene3D" id="1.20.1170.10">
    <property type="match status" value="1"/>
</dbReference>
<evidence type="ECO:0000313" key="4">
    <source>
        <dbReference type="EMBL" id="ETJ26770.1"/>
    </source>
</evidence>
<dbReference type="AlphaFoldDB" id="W1XBC6"/>
<dbReference type="EMBL" id="AZLZ01000621">
    <property type="protein sequence ID" value="ETJ26770.1"/>
    <property type="molecule type" value="Genomic_DNA"/>
</dbReference>
<feature type="coiled-coil region" evidence="2">
    <location>
        <begin position="3"/>
        <end position="69"/>
    </location>
</feature>
<evidence type="ECO:0000256" key="2">
    <source>
        <dbReference type="SAM" id="Coils"/>
    </source>
</evidence>
<reference evidence="4 5" key="1">
    <citation type="submission" date="2013-12" db="EMBL/GenBank/DDBJ databases">
        <title>A Varibaculum cambriense genome reconstructed from a premature infant gut community with otherwise low bacterial novelty that shifts toward anaerobic metabolism during the third week of life.</title>
        <authorList>
            <person name="Brown C.T."/>
            <person name="Sharon I."/>
            <person name="Thomas B.C."/>
            <person name="Castelle C.J."/>
            <person name="Morowitz M.J."/>
            <person name="Banfield J.F."/>
        </authorList>
    </citation>
    <scope>NUCLEOTIDE SEQUENCE [LARGE SCALE GENOMIC DNA]</scope>
    <source>
        <strain evidence="5">DORA_A_5_14_21</strain>
    </source>
</reference>
<dbReference type="PATRIC" id="fig|1403943.3.peg.958"/>
<evidence type="ECO:0000256" key="1">
    <source>
        <dbReference type="ARBA" id="ARBA00022729"/>
    </source>
</evidence>
<gene>
    <name evidence="4" type="ORF">Q609_ECAC00621G0002</name>
</gene>
<keyword evidence="3" id="KW-0472">Membrane</keyword>
<name>W1XBC6_ECOLX</name>
<feature type="transmembrane region" description="Helical" evidence="3">
    <location>
        <begin position="81"/>
        <end position="103"/>
    </location>
</feature>
<keyword evidence="2" id="KW-0175">Coiled coil</keyword>
<keyword evidence="1" id="KW-0732">Signal</keyword>
<keyword evidence="3" id="KW-0812">Transmembrane</keyword>
<dbReference type="InterPro" id="IPR016476">
    <property type="entry name" value="SH3_dom_pro"/>
</dbReference>
<evidence type="ECO:0000256" key="3">
    <source>
        <dbReference type="SAM" id="Phobius"/>
    </source>
</evidence>
<dbReference type="Proteomes" id="UP000018853">
    <property type="component" value="Unassembled WGS sequence"/>
</dbReference>
<dbReference type="NCBIfam" id="TIGR04211">
    <property type="entry name" value="SH3_and_anchor"/>
    <property type="match status" value="1"/>
</dbReference>
<accession>W1XBC6</accession>
<comment type="caution">
    <text evidence="4">The sequence shown here is derived from an EMBL/GenBank/DDBJ whole genome shotgun (WGS) entry which is preliminary data.</text>
</comment>
<protein>
    <recommendedName>
        <fullName evidence="6">SH3 domain-containing protein</fullName>
    </recommendedName>
</protein>
<sequence length="114" mass="13027">SRVPDLENQVKTLTDKLTNIDNTWNQRTAEMQQKVAQSDSVINGLKEENQKLKNELIVAQKKVDAASVQLDDKQRTIIMQWFMYGGGVLGLGLLLGLVLPHLLPTRKRKDRWMN</sequence>
<evidence type="ECO:0000313" key="5">
    <source>
        <dbReference type="Proteomes" id="UP000018853"/>
    </source>
</evidence>